<dbReference type="PANTHER" id="PTHR10106:SF43">
    <property type="entry name" value="CYTOCHROME B561 FAMILY PROTEIN, EXPRESSED"/>
    <property type="match status" value="1"/>
</dbReference>
<dbReference type="GO" id="GO:0016020">
    <property type="term" value="C:membrane"/>
    <property type="evidence" value="ECO:0007669"/>
    <property type="project" value="UniProtKB-SubCell"/>
</dbReference>
<dbReference type="EC" id="7.2.1.3" evidence="11"/>
<evidence type="ECO:0000256" key="12">
    <source>
        <dbReference type="ARBA" id="ARBA00051575"/>
    </source>
</evidence>
<dbReference type="InterPro" id="IPR006593">
    <property type="entry name" value="Cyt_b561/ferric_Rdtase_TM"/>
</dbReference>
<feature type="transmembrane region" description="Helical" evidence="13">
    <location>
        <begin position="159"/>
        <end position="177"/>
    </location>
</feature>
<evidence type="ECO:0000256" key="5">
    <source>
        <dbReference type="ARBA" id="ARBA00022692"/>
    </source>
</evidence>
<dbReference type="EMBL" id="CM018044">
    <property type="protein sequence ID" value="KAA8529857.1"/>
    <property type="molecule type" value="Genomic_DNA"/>
</dbReference>
<keyword evidence="4" id="KW-0349">Heme</keyword>
<reference evidence="15 16" key="1">
    <citation type="submission" date="2019-09" db="EMBL/GenBank/DDBJ databases">
        <title>A chromosome-level genome assembly of the Chinese tupelo Nyssa sinensis.</title>
        <authorList>
            <person name="Yang X."/>
            <person name="Kang M."/>
            <person name="Yang Y."/>
            <person name="Xiong H."/>
            <person name="Wang M."/>
            <person name="Zhang Z."/>
            <person name="Wang Z."/>
            <person name="Wu H."/>
            <person name="Ma T."/>
            <person name="Liu J."/>
            <person name="Xi Z."/>
        </authorList>
    </citation>
    <scope>NUCLEOTIDE SEQUENCE [LARGE SCALE GENOMIC DNA]</scope>
    <source>
        <strain evidence="15">J267</strain>
        <tissue evidence="15">Leaf</tissue>
    </source>
</reference>
<keyword evidence="3" id="KW-0813">Transport</keyword>
<proteinExistence type="predicted"/>
<evidence type="ECO:0000256" key="9">
    <source>
        <dbReference type="ARBA" id="ARBA00023004"/>
    </source>
</evidence>
<comment type="cofactor">
    <cofactor evidence="1">
        <name>heme b</name>
        <dbReference type="ChEBI" id="CHEBI:60344"/>
    </cofactor>
</comment>
<protein>
    <recommendedName>
        <fullName evidence="11">ascorbate ferrireductase (transmembrane)</fullName>
        <ecNumber evidence="11">7.2.1.3</ecNumber>
    </recommendedName>
</protein>
<dbReference type="AlphaFoldDB" id="A0A5J5AK40"/>
<dbReference type="GO" id="GO:0140571">
    <property type="term" value="F:transmembrane ascorbate ferrireductase activity"/>
    <property type="evidence" value="ECO:0007669"/>
    <property type="project" value="UniProtKB-EC"/>
</dbReference>
<evidence type="ECO:0000256" key="8">
    <source>
        <dbReference type="ARBA" id="ARBA00022989"/>
    </source>
</evidence>
<dbReference type="Proteomes" id="UP000325577">
    <property type="component" value="Linkage Group LG20"/>
</dbReference>
<evidence type="ECO:0000256" key="13">
    <source>
        <dbReference type="SAM" id="Phobius"/>
    </source>
</evidence>
<dbReference type="FunFam" id="1.20.120.1770:FF:000001">
    <property type="entry name" value="Cytochrome b reductase 1"/>
    <property type="match status" value="1"/>
</dbReference>
<evidence type="ECO:0000259" key="14">
    <source>
        <dbReference type="PROSITE" id="PS50939"/>
    </source>
</evidence>
<dbReference type="SMART" id="SM00665">
    <property type="entry name" value="B561"/>
    <property type="match status" value="1"/>
</dbReference>
<feature type="transmembrane region" description="Helical" evidence="13">
    <location>
        <begin position="12"/>
        <end position="35"/>
    </location>
</feature>
<evidence type="ECO:0000256" key="4">
    <source>
        <dbReference type="ARBA" id="ARBA00022617"/>
    </source>
</evidence>
<gene>
    <name evidence="15" type="ORF">F0562_034374</name>
</gene>
<dbReference type="CDD" id="cd08766">
    <property type="entry name" value="Cyt_b561_ACYB-1_like"/>
    <property type="match status" value="1"/>
</dbReference>
<keyword evidence="9" id="KW-0408">Iron</keyword>
<keyword evidence="8 13" id="KW-1133">Transmembrane helix</keyword>
<evidence type="ECO:0000256" key="7">
    <source>
        <dbReference type="ARBA" id="ARBA00022982"/>
    </source>
</evidence>
<keyword evidence="6" id="KW-0479">Metal-binding</keyword>
<keyword evidence="7" id="KW-0249">Electron transport</keyword>
<evidence type="ECO:0000256" key="2">
    <source>
        <dbReference type="ARBA" id="ARBA00004141"/>
    </source>
</evidence>
<sequence length="222" mass="24780">MANKSRSSFQLSALPVTMFAHLIVIAVTTLVLVWLLHFRDGLAFKSEIKQKIFNVHPLLMIIGFILFAGEAIMSYKTVPATRKVQKGLHLMLHFIALVAGIVGIYAVFKFHNELNIPNLYTLHSWLGMGTICLFGLQWVLAFFSFWWPGAQMPAKAGLAPWHIFFGMVIFLMAILSAETGLVEKFIFSSLQRSQEALIVNFTGLLILLFGISVGLTVLLPRG</sequence>
<feature type="domain" description="Cytochrome b561" evidence="14">
    <location>
        <begin position="19"/>
        <end position="218"/>
    </location>
</feature>
<feature type="transmembrane region" description="Helical" evidence="13">
    <location>
        <begin position="197"/>
        <end position="219"/>
    </location>
</feature>
<dbReference type="PANTHER" id="PTHR10106">
    <property type="entry name" value="CYTOCHROME B561-RELATED"/>
    <property type="match status" value="1"/>
</dbReference>
<dbReference type="Gene3D" id="1.20.120.1770">
    <property type="match status" value="1"/>
</dbReference>
<dbReference type="InterPro" id="IPR043205">
    <property type="entry name" value="CYB561/CYBRD1-like"/>
</dbReference>
<evidence type="ECO:0000256" key="1">
    <source>
        <dbReference type="ARBA" id="ARBA00001970"/>
    </source>
</evidence>
<keyword evidence="5 13" id="KW-0812">Transmembrane</keyword>
<dbReference type="OrthoDB" id="907479at2759"/>
<dbReference type="PROSITE" id="PS50939">
    <property type="entry name" value="CYTOCHROME_B561"/>
    <property type="match status" value="1"/>
</dbReference>
<feature type="transmembrane region" description="Helical" evidence="13">
    <location>
        <begin position="87"/>
        <end position="108"/>
    </location>
</feature>
<dbReference type="Pfam" id="PF03188">
    <property type="entry name" value="Cytochrom_B561"/>
    <property type="match status" value="1"/>
</dbReference>
<evidence type="ECO:0000256" key="6">
    <source>
        <dbReference type="ARBA" id="ARBA00022723"/>
    </source>
</evidence>
<evidence type="ECO:0000256" key="10">
    <source>
        <dbReference type="ARBA" id="ARBA00023136"/>
    </source>
</evidence>
<keyword evidence="10 13" id="KW-0472">Membrane</keyword>
<organism evidence="15 16">
    <name type="scientific">Nyssa sinensis</name>
    <dbReference type="NCBI Taxonomy" id="561372"/>
    <lineage>
        <taxon>Eukaryota</taxon>
        <taxon>Viridiplantae</taxon>
        <taxon>Streptophyta</taxon>
        <taxon>Embryophyta</taxon>
        <taxon>Tracheophyta</taxon>
        <taxon>Spermatophyta</taxon>
        <taxon>Magnoliopsida</taxon>
        <taxon>eudicotyledons</taxon>
        <taxon>Gunneridae</taxon>
        <taxon>Pentapetalae</taxon>
        <taxon>asterids</taxon>
        <taxon>Cornales</taxon>
        <taxon>Nyssaceae</taxon>
        <taxon>Nyssa</taxon>
    </lineage>
</organism>
<name>A0A5J5AK40_9ASTE</name>
<dbReference type="GO" id="GO:0046872">
    <property type="term" value="F:metal ion binding"/>
    <property type="evidence" value="ECO:0007669"/>
    <property type="project" value="UniProtKB-KW"/>
</dbReference>
<evidence type="ECO:0000313" key="16">
    <source>
        <dbReference type="Proteomes" id="UP000325577"/>
    </source>
</evidence>
<keyword evidence="16" id="KW-1185">Reference proteome</keyword>
<comment type="catalytic activity">
    <reaction evidence="12">
        <text>Fe(3+)(out) + L-ascorbate(in) = monodehydro-L-ascorbate radical(in) + Fe(2+)(out) + H(+)</text>
        <dbReference type="Rhea" id="RHEA:30403"/>
        <dbReference type="ChEBI" id="CHEBI:15378"/>
        <dbReference type="ChEBI" id="CHEBI:29033"/>
        <dbReference type="ChEBI" id="CHEBI:29034"/>
        <dbReference type="ChEBI" id="CHEBI:38290"/>
        <dbReference type="ChEBI" id="CHEBI:59513"/>
        <dbReference type="EC" id="7.2.1.3"/>
    </reaction>
</comment>
<evidence type="ECO:0000256" key="3">
    <source>
        <dbReference type="ARBA" id="ARBA00022448"/>
    </source>
</evidence>
<feature type="transmembrane region" description="Helical" evidence="13">
    <location>
        <begin position="55"/>
        <end position="75"/>
    </location>
</feature>
<accession>A0A5J5AK40</accession>
<evidence type="ECO:0000313" key="15">
    <source>
        <dbReference type="EMBL" id="KAA8529857.1"/>
    </source>
</evidence>
<evidence type="ECO:0000256" key="11">
    <source>
        <dbReference type="ARBA" id="ARBA00024225"/>
    </source>
</evidence>
<feature type="transmembrane region" description="Helical" evidence="13">
    <location>
        <begin position="128"/>
        <end position="147"/>
    </location>
</feature>
<comment type="subcellular location">
    <subcellularLocation>
        <location evidence="2">Membrane</location>
        <topology evidence="2">Multi-pass membrane protein</topology>
    </subcellularLocation>
</comment>